<feature type="chain" id="PRO_5044783068" description="PGG domain-containing protein" evidence="1">
    <location>
        <begin position="20"/>
        <end position="79"/>
    </location>
</feature>
<feature type="domain" description="PGG" evidence="2">
    <location>
        <begin position="2"/>
        <end position="60"/>
    </location>
</feature>
<dbReference type="InterPro" id="IPR026961">
    <property type="entry name" value="PGG_dom"/>
</dbReference>
<dbReference type="AlphaFoldDB" id="A0ABD1GED7"/>
<proteinExistence type="predicted"/>
<reference evidence="3 4" key="1">
    <citation type="submission" date="2024-06" db="EMBL/GenBank/DDBJ databases">
        <title>A chromosome level genome sequence of Diviner's sage (Salvia divinorum).</title>
        <authorList>
            <person name="Ford S.A."/>
            <person name="Ro D.-K."/>
            <person name="Ness R.W."/>
            <person name="Phillips M.A."/>
        </authorList>
    </citation>
    <scope>NUCLEOTIDE SEQUENCE [LARGE SCALE GENOMIC DNA]</scope>
    <source>
        <strain evidence="3">SAF-2024a</strain>
        <tissue evidence="3">Leaf</tissue>
    </source>
</reference>
<name>A0ABD1GED7_SALDI</name>
<sequence>MTMVVVGLIAAMAFQAAVSPPGGVWQDDTSSHRAGKAVMASSHPKLYKLFSRANTTAFVSFRLYSCNKRVRRCTQKHAD</sequence>
<dbReference type="EMBL" id="JBEAFC010000009">
    <property type="protein sequence ID" value="KAL1542481.1"/>
    <property type="molecule type" value="Genomic_DNA"/>
</dbReference>
<evidence type="ECO:0000313" key="3">
    <source>
        <dbReference type="EMBL" id="KAL1542481.1"/>
    </source>
</evidence>
<comment type="caution">
    <text evidence="3">The sequence shown here is derived from an EMBL/GenBank/DDBJ whole genome shotgun (WGS) entry which is preliminary data.</text>
</comment>
<gene>
    <name evidence="3" type="ORF">AAHA92_26570</name>
</gene>
<accession>A0ABD1GED7</accession>
<dbReference type="Proteomes" id="UP001567538">
    <property type="component" value="Unassembled WGS sequence"/>
</dbReference>
<dbReference type="Pfam" id="PF13962">
    <property type="entry name" value="PGG"/>
    <property type="match status" value="1"/>
</dbReference>
<evidence type="ECO:0000313" key="4">
    <source>
        <dbReference type="Proteomes" id="UP001567538"/>
    </source>
</evidence>
<organism evidence="3 4">
    <name type="scientific">Salvia divinorum</name>
    <name type="common">Maria pastora</name>
    <name type="synonym">Diviner's sage</name>
    <dbReference type="NCBI Taxonomy" id="28513"/>
    <lineage>
        <taxon>Eukaryota</taxon>
        <taxon>Viridiplantae</taxon>
        <taxon>Streptophyta</taxon>
        <taxon>Embryophyta</taxon>
        <taxon>Tracheophyta</taxon>
        <taxon>Spermatophyta</taxon>
        <taxon>Magnoliopsida</taxon>
        <taxon>eudicotyledons</taxon>
        <taxon>Gunneridae</taxon>
        <taxon>Pentapetalae</taxon>
        <taxon>asterids</taxon>
        <taxon>lamiids</taxon>
        <taxon>Lamiales</taxon>
        <taxon>Lamiaceae</taxon>
        <taxon>Nepetoideae</taxon>
        <taxon>Mentheae</taxon>
        <taxon>Salviinae</taxon>
        <taxon>Salvia</taxon>
        <taxon>Salvia subgen. Calosphace</taxon>
    </lineage>
</organism>
<keyword evidence="4" id="KW-1185">Reference proteome</keyword>
<keyword evidence="1" id="KW-0732">Signal</keyword>
<evidence type="ECO:0000256" key="1">
    <source>
        <dbReference type="SAM" id="SignalP"/>
    </source>
</evidence>
<feature type="signal peptide" evidence="1">
    <location>
        <begin position="1"/>
        <end position="19"/>
    </location>
</feature>
<protein>
    <recommendedName>
        <fullName evidence="2">PGG domain-containing protein</fullName>
    </recommendedName>
</protein>
<evidence type="ECO:0000259" key="2">
    <source>
        <dbReference type="Pfam" id="PF13962"/>
    </source>
</evidence>